<keyword evidence="5" id="KW-1185">Reference proteome</keyword>
<evidence type="ECO:0000256" key="1">
    <source>
        <dbReference type="SAM" id="Coils"/>
    </source>
</evidence>
<protein>
    <recommendedName>
        <fullName evidence="3">DUF6697 domain-containing protein</fullName>
    </recommendedName>
</protein>
<feature type="compositionally biased region" description="Basic residues" evidence="2">
    <location>
        <begin position="141"/>
        <end position="152"/>
    </location>
</feature>
<evidence type="ECO:0000259" key="3">
    <source>
        <dbReference type="Pfam" id="PF20411"/>
    </source>
</evidence>
<name>A0ABQ0M1A6_MYCCL</name>
<proteinExistence type="predicted"/>
<feature type="region of interest" description="Disordered" evidence="2">
    <location>
        <begin position="49"/>
        <end position="265"/>
    </location>
</feature>
<evidence type="ECO:0000313" key="5">
    <source>
        <dbReference type="Proteomes" id="UP000815677"/>
    </source>
</evidence>
<feature type="domain" description="DUF6697" evidence="3">
    <location>
        <begin position="327"/>
        <end position="507"/>
    </location>
</feature>
<feature type="region of interest" description="Disordered" evidence="2">
    <location>
        <begin position="343"/>
        <end position="363"/>
    </location>
</feature>
<reference evidence="4" key="1">
    <citation type="submission" date="2014-09" db="EMBL/GenBank/DDBJ databases">
        <title>Genome sequence of the luminous mushroom Mycena chlorophos for searching fungal bioluminescence genes.</title>
        <authorList>
            <person name="Tanaka Y."/>
            <person name="Kasuga D."/>
            <person name="Oba Y."/>
            <person name="Hase S."/>
            <person name="Sato K."/>
            <person name="Oba Y."/>
            <person name="Sakakibara Y."/>
        </authorList>
    </citation>
    <scope>NUCLEOTIDE SEQUENCE</scope>
</reference>
<gene>
    <name evidence="4" type="ORF">MCHLO_13611</name>
</gene>
<sequence>MSDPQIELLQKFLEEETHQTQSLKRENQQLQLKVAGLEKKLADAEAKAKASHLHKTTSREVIEVVDSDDDTKPLVPQPKVESGPSKNGSIRDRKSPTEPGYVELVESGDEAATVDSKSGSKLQEETVTVLSTPKRQSVPRTTRRTRERKSKRSPSPSPRESQTRAPLNVTGIPARPIAVPHESEPMSPPRLNQLPSPDAGRDLSMDVDESVQPVRVVKTEPSDEPVELDGSCPARRPQLEGSPTAENIAPSGTKPRNRSRRKTDSNIIPKAEVKEEVVDAIFEREVNGSRSTNLGHLVMTQLGIIKSEEGEVGPDFEVPEEYTKMLFSRTEFSKAIGGATRGTRHNWFAPEGRSRKRNTANNSDPYATFTKDYDTSLPLYPGARGYAIGCTLDQAWTKPDPIAIMVKQSPSHWRVMGNYDTQETAMIPLEAIARLPEQVMATWCNGIARKNWGKEAIQKANKQLPPHRHVKQEFASIRAALLDGRMELRFTVLKCVGFPYRWYDVLKQNQERGFARTESKPKVEDDEGQTRLSRTSNVKGKKRKAEDPLAGRQKRRRRRDSDVDVDEDEDEDASERDDDSNGEYEPRSQK</sequence>
<dbReference type="EMBL" id="DF849380">
    <property type="protein sequence ID" value="GAT57027.1"/>
    <property type="molecule type" value="Genomic_DNA"/>
</dbReference>
<organism evidence="4 5">
    <name type="scientific">Mycena chlorophos</name>
    <name type="common">Agaric fungus</name>
    <name type="synonym">Agaricus chlorophos</name>
    <dbReference type="NCBI Taxonomy" id="658473"/>
    <lineage>
        <taxon>Eukaryota</taxon>
        <taxon>Fungi</taxon>
        <taxon>Dikarya</taxon>
        <taxon>Basidiomycota</taxon>
        <taxon>Agaricomycotina</taxon>
        <taxon>Agaricomycetes</taxon>
        <taxon>Agaricomycetidae</taxon>
        <taxon>Agaricales</taxon>
        <taxon>Marasmiineae</taxon>
        <taxon>Mycenaceae</taxon>
        <taxon>Mycena</taxon>
    </lineage>
</organism>
<evidence type="ECO:0000256" key="2">
    <source>
        <dbReference type="SAM" id="MobiDB-lite"/>
    </source>
</evidence>
<dbReference type="Pfam" id="PF20411">
    <property type="entry name" value="DUF6697"/>
    <property type="match status" value="1"/>
</dbReference>
<evidence type="ECO:0000313" key="4">
    <source>
        <dbReference type="EMBL" id="GAT57027.1"/>
    </source>
</evidence>
<feature type="region of interest" description="Disordered" evidence="2">
    <location>
        <begin position="513"/>
        <end position="590"/>
    </location>
</feature>
<accession>A0ABQ0M1A6</accession>
<dbReference type="InterPro" id="IPR046520">
    <property type="entry name" value="DUF6697"/>
</dbReference>
<feature type="compositionally biased region" description="Acidic residues" evidence="2">
    <location>
        <begin position="563"/>
        <end position="582"/>
    </location>
</feature>
<keyword evidence="1" id="KW-0175">Coiled coil</keyword>
<feature type="compositionally biased region" description="Basic and acidic residues" evidence="2">
    <location>
        <begin position="513"/>
        <end position="523"/>
    </location>
</feature>
<feature type="compositionally biased region" description="Polar residues" evidence="2">
    <location>
        <begin position="115"/>
        <end position="135"/>
    </location>
</feature>
<dbReference type="Proteomes" id="UP000815677">
    <property type="component" value="Unassembled WGS sequence"/>
</dbReference>
<feature type="coiled-coil region" evidence="1">
    <location>
        <begin position="13"/>
        <end position="47"/>
    </location>
</feature>